<evidence type="ECO:0000256" key="1">
    <source>
        <dbReference type="SAM" id="Phobius"/>
    </source>
</evidence>
<evidence type="ECO:0000313" key="2">
    <source>
        <dbReference type="EMBL" id="TCI10278.1"/>
    </source>
</evidence>
<reference evidence="2 3" key="1">
    <citation type="submission" date="2019-02" db="EMBL/GenBank/DDBJ databases">
        <title>Dyella amyloliquefaciens sp. nov., isolated from forest soil.</title>
        <authorList>
            <person name="Gao Z.-H."/>
            <person name="Qiu L.-H."/>
        </authorList>
    </citation>
    <scope>NUCLEOTIDE SEQUENCE [LARGE SCALE GENOMIC DNA]</scope>
    <source>
        <strain evidence="2 3">KACC 12747</strain>
    </source>
</reference>
<feature type="transmembrane region" description="Helical" evidence="1">
    <location>
        <begin position="435"/>
        <end position="454"/>
    </location>
</feature>
<feature type="transmembrane region" description="Helical" evidence="1">
    <location>
        <begin position="496"/>
        <end position="518"/>
    </location>
</feature>
<feature type="transmembrane region" description="Helical" evidence="1">
    <location>
        <begin position="364"/>
        <end position="385"/>
    </location>
</feature>
<feature type="transmembrane region" description="Helical" evidence="1">
    <location>
        <begin position="155"/>
        <end position="183"/>
    </location>
</feature>
<keyword evidence="1" id="KW-0812">Transmembrane</keyword>
<accession>A0A4R0YTX4</accession>
<feature type="transmembrane region" description="Helical" evidence="1">
    <location>
        <begin position="466"/>
        <end position="490"/>
    </location>
</feature>
<protein>
    <submittedName>
        <fullName evidence="2">PepSY domain-containing protein</fullName>
    </submittedName>
</protein>
<keyword evidence="1" id="KW-1133">Transmembrane helix</keyword>
<gene>
    <name evidence="2" type="ORF">EZM97_15375</name>
</gene>
<dbReference type="EMBL" id="SJTG01000002">
    <property type="protein sequence ID" value="TCI10278.1"/>
    <property type="molecule type" value="Genomic_DNA"/>
</dbReference>
<feature type="transmembrane region" description="Helical" evidence="1">
    <location>
        <begin position="204"/>
        <end position="234"/>
    </location>
</feature>
<dbReference type="Proteomes" id="UP000291822">
    <property type="component" value="Unassembled WGS sequence"/>
</dbReference>
<dbReference type="Pfam" id="PF03929">
    <property type="entry name" value="PepSY_TM"/>
    <property type="match status" value="1"/>
</dbReference>
<feature type="transmembrane region" description="Helical" evidence="1">
    <location>
        <begin position="36"/>
        <end position="57"/>
    </location>
</feature>
<proteinExistence type="predicted"/>
<comment type="caution">
    <text evidence="2">The sequence shown here is derived from an EMBL/GenBank/DDBJ whole genome shotgun (WGS) entry which is preliminary data.</text>
</comment>
<feature type="transmembrane region" description="Helical" evidence="1">
    <location>
        <begin position="406"/>
        <end position="429"/>
    </location>
</feature>
<organism evidence="2 3">
    <name type="scientific">Dyella soli</name>
    <dbReference type="NCBI Taxonomy" id="522319"/>
    <lineage>
        <taxon>Bacteria</taxon>
        <taxon>Pseudomonadati</taxon>
        <taxon>Pseudomonadota</taxon>
        <taxon>Gammaproteobacteria</taxon>
        <taxon>Lysobacterales</taxon>
        <taxon>Rhodanobacteraceae</taxon>
        <taxon>Dyella</taxon>
    </lineage>
</organism>
<keyword evidence="1" id="KW-0472">Membrane</keyword>
<evidence type="ECO:0000313" key="3">
    <source>
        <dbReference type="Proteomes" id="UP000291822"/>
    </source>
</evidence>
<keyword evidence="3" id="KW-1185">Reference proteome</keyword>
<sequence>MRWRSPRCGPGARRVSSQGAAMKAATIRTFQTVHTWTGLLAGFALFVAFYAGALVVFHDDIAAWQNPPWRSAVDADVPVDALIERLLASHPAAREDFGIVLPTDPSHAAYAYWQDGDDTRFATASQMDAPRAEAGADELADYIYALHDSLGLPVFGLYLMGIVSVLYGLALVSGIVIHLPQLLQNIFAMRVGPNLKRLWQDAHNAIGVLSLPFHVIFAVTGALFCLLTLTLAALNTVAFDGQLFGAFAHATQTTPAVTASGTPASMLPPEALIARARTEAFTSGVTTFKPDYLHFVHYGDHNAVAEVRGLSQHTLGTFGSVALSAHDGSVLGNHVGNRYSLNGISYAALFGLHFGTFGGRTVQWLYFVLGLAGAFLFYSGNLLWIESRRKRRVADQPLRTLVMARATIGVCIGTCLGIAGAFAATWVSARLGVDAGLPQRVACYGLFFAACAYASIRPVARATAELLWMTAALTVLVATADLAGNASAIARAWTPLTWSVLGVDLTGIAMGIVFACFARASARRARSGDANSVWSLQAASTSRSSP</sequence>
<dbReference type="PANTHER" id="PTHR34219">
    <property type="entry name" value="IRON-REGULATED INNER MEMBRANE PROTEIN-RELATED"/>
    <property type="match status" value="1"/>
</dbReference>
<dbReference type="PANTHER" id="PTHR34219:SF9">
    <property type="entry name" value="IRON-REGULATED INNER MEMBRANE PROTEIN"/>
    <property type="match status" value="1"/>
</dbReference>
<dbReference type="InterPro" id="IPR005625">
    <property type="entry name" value="PepSY-ass_TM"/>
</dbReference>
<dbReference type="AlphaFoldDB" id="A0A4R0YTX4"/>
<name>A0A4R0YTX4_9GAMM</name>